<organism evidence="2 3">
    <name type="scientific">Cryphonectria parasitica (strain ATCC 38755 / EP155)</name>
    <dbReference type="NCBI Taxonomy" id="660469"/>
    <lineage>
        <taxon>Eukaryota</taxon>
        <taxon>Fungi</taxon>
        <taxon>Dikarya</taxon>
        <taxon>Ascomycota</taxon>
        <taxon>Pezizomycotina</taxon>
        <taxon>Sordariomycetes</taxon>
        <taxon>Sordariomycetidae</taxon>
        <taxon>Diaporthales</taxon>
        <taxon>Cryphonectriaceae</taxon>
        <taxon>Cryphonectria-Endothia species complex</taxon>
        <taxon>Cryphonectria</taxon>
    </lineage>
</organism>
<keyword evidence="3" id="KW-1185">Reference proteome</keyword>
<evidence type="ECO:0000313" key="3">
    <source>
        <dbReference type="Proteomes" id="UP000803844"/>
    </source>
</evidence>
<dbReference type="OrthoDB" id="8188991at2759"/>
<accession>A0A9P5CJS1</accession>
<reference evidence="2" key="1">
    <citation type="journal article" date="2020" name="Phytopathology">
        <title>Genome sequence of the chestnut blight fungus Cryphonectria parasitica EP155: A fundamental resource for an archetypical invasive plant pathogen.</title>
        <authorList>
            <person name="Crouch J.A."/>
            <person name="Dawe A."/>
            <person name="Aerts A."/>
            <person name="Barry K."/>
            <person name="Churchill A.C.L."/>
            <person name="Grimwood J."/>
            <person name="Hillman B."/>
            <person name="Milgroom M.G."/>
            <person name="Pangilinan J."/>
            <person name="Smith M."/>
            <person name="Salamov A."/>
            <person name="Schmutz J."/>
            <person name="Yadav J."/>
            <person name="Grigoriev I.V."/>
            <person name="Nuss D."/>
        </authorList>
    </citation>
    <scope>NUCLEOTIDE SEQUENCE</scope>
    <source>
        <strain evidence="2">EP155</strain>
    </source>
</reference>
<feature type="compositionally biased region" description="Basic and acidic residues" evidence="1">
    <location>
        <begin position="103"/>
        <end position="118"/>
    </location>
</feature>
<comment type="caution">
    <text evidence="2">The sequence shown here is derived from an EMBL/GenBank/DDBJ whole genome shotgun (WGS) entry which is preliminary data.</text>
</comment>
<evidence type="ECO:0000313" key="2">
    <source>
        <dbReference type="EMBL" id="KAF3761509.1"/>
    </source>
</evidence>
<sequence length="350" mass="40257">MTKRACVTQPWPTQPGSLCGITGFWLKGMTTKTSSSPRCLAGTHQACFPQQFCTSFNLWTLPKLNLLGNHPHFLGIGRLTTVTMAKAKTKKQDNRANPISKKGKVDKDEAKRTKDPKASHLYTDDNPETTLHGTGFKDAAAAEKTKCWWWWWWRWMTAGQDPMELMLIRERYFWLTKSDTVSLVSERSLLYQWQVISTMYNRAKHHPKKTKDIEAAIGIFNKWLKETYREAKANQRTFKPLSKKTVESLLPELKKAQGVDTTFAEMYVRLEGRKRLGNVLVDDSKPEGSDWDKTRVDALSKLVPDKNNEVDDDELWKEDGAPSQYHLRLISWAWSPLSEYKLLKATTNKS</sequence>
<dbReference type="Proteomes" id="UP000803844">
    <property type="component" value="Unassembled WGS sequence"/>
</dbReference>
<feature type="region of interest" description="Disordered" evidence="1">
    <location>
        <begin position="87"/>
        <end position="124"/>
    </location>
</feature>
<dbReference type="AlphaFoldDB" id="A0A9P5CJS1"/>
<proteinExistence type="predicted"/>
<evidence type="ECO:0000256" key="1">
    <source>
        <dbReference type="SAM" id="MobiDB-lite"/>
    </source>
</evidence>
<protein>
    <submittedName>
        <fullName evidence="2">Uncharacterized protein</fullName>
    </submittedName>
</protein>
<dbReference type="EMBL" id="MU032351">
    <property type="protein sequence ID" value="KAF3761509.1"/>
    <property type="molecule type" value="Genomic_DNA"/>
</dbReference>
<dbReference type="RefSeq" id="XP_040772488.1">
    <property type="nucleotide sequence ID" value="XM_040922743.1"/>
</dbReference>
<name>A0A9P5CJS1_CRYP1</name>
<gene>
    <name evidence="2" type="ORF">M406DRAFT_353134</name>
</gene>
<dbReference type="GeneID" id="63839872"/>